<keyword evidence="3" id="KW-1185">Reference proteome</keyword>
<feature type="domain" description="HTH cro/C1-type" evidence="1">
    <location>
        <begin position="14"/>
        <end position="67"/>
    </location>
</feature>
<reference evidence="2 3" key="1">
    <citation type="submission" date="2019-03" db="EMBL/GenBank/DDBJ databases">
        <title>Draft genome sequences of novel Actinobacteria.</title>
        <authorList>
            <person name="Sahin N."/>
            <person name="Ay H."/>
            <person name="Saygin H."/>
        </authorList>
    </citation>
    <scope>NUCLEOTIDE SEQUENCE [LARGE SCALE GENOMIC DNA]</scope>
    <source>
        <strain evidence="2 3">7K502</strain>
    </source>
</reference>
<evidence type="ECO:0000313" key="2">
    <source>
        <dbReference type="EMBL" id="TDD34539.1"/>
    </source>
</evidence>
<organism evidence="2 3">
    <name type="scientific">Saccharopolyspora elongata</name>
    <dbReference type="NCBI Taxonomy" id="2530387"/>
    <lineage>
        <taxon>Bacteria</taxon>
        <taxon>Bacillati</taxon>
        <taxon>Actinomycetota</taxon>
        <taxon>Actinomycetes</taxon>
        <taxon>Pseudonocardiales</taxon>
        <taxon>Pseudonocardiaceae</taxon>
        <taxon>Saccharopolyspora</taxon>
    </lineage>
</organism>
<name>A0A4R4XU88_9PSEU</name>
<dbReference type="Proteomes" id="UP000294947">
    <property type="component" value="Unassembled WGS sequence"/>
</dbReference>
<evidence type="ECO:0000259" key="1">
    <source>
        <dbReference type="PROSITE" id="PS50943"/>
    </source>
</evidence>
<gene>
    <name evidence="2" type="ORF">E1288_44360</name>
</gene>
<dbReference type="EMBL" id="SMKW01000142">
    <property type="protein sequence ID" value="TDD34539.1"/>
    <property type="molecule type" value="Genomic_DNA"/>
</dbReference>
<dbReference type="AlphaFoldDB" id="A0A4R4XU88"/>
<dbReference type="SUPFAM" id="SSF47413">
    <property type="entry name" value="lambda repressor-like DNA-binding domains"/>
    <property type="match status" value="1"/>
</dbReference>
<dbReference type="InterPro" id="IPR043917">
    <property type="entry name" value="DUF5753"/>
</dbReference>
<proteinExistence type="predicted"/>
<sequence>MARTPKGRALGGALRQAREDRGLKLRDFASTLGRDPGVLSRWETGERTPKPEQVAQILTALGVVGEQYEEIVSLAYGTDAPQWVATRLPDQKQQLAALVDYEQNASEIIEVAPLLIPGLLQTSGYVRAIMSGGGVPAGEIATRAAIRIGRKDVILRNEPARFLALVGEGALRQVVGDRDTMVEQLRHLVDLSERSNIDLRVVPYRSGWNPSLEGGFLLIKQEKLDPVVALENRRSGLFLHEYDDVTVYEQAVEQIARVALSSKASMMLLRKAVKSVEDLND</sequence>
<dbReference type="PROSITE" id="PS50943">
    <property type="entry name" value="HTH_CROC1"/>
    <property type="match status" value="1"/>
</dbReference>
<dbReference type="InterPro" id="IPR010982">
    <property type="entry name" value="Lambda_DNA-bd_dom_sf"/>
</dbReference>
<dbReference type="InterPro" id="IPR001387">
    <property type="entry name" value="Cro/C1-type_HTH"/>
</dbReference>
<comment type="caution">
    <text evidence="2">The sequence shown here is derived from an EMBL/GenBank/DDBJ whole genome shotgun (WGS) entry which is preliminary data.</text>
</comment>
<evidence type="ECO:0000313" key="3">
    <source>
        <dbReference type="Proteomes" id="UP000294947"/>
    </source>
</evidence>
<dbReference type="Gene3D" id="1.10.260.40">
    <property type="entry name" value="lambda repressor-like DNA-binding domains"/>
    <property type="match status" value="1"/>
</dbReference>
<dbReference type="Pfam" id="PF19054">
    <property type="entry name" value="DUF5753"/>
    <property type="match status" value="1"/>
</dbReference>
<dbReference type="SMART" id="SM00530">
    <property type="entry name" value="HTH_XRE"/>
    <property type="match status" value="1"/>
</dbReference>
<dbReference type="GO" id="GO:0003677">
    <property type="term" value="F:DNA binding"/>
    <property type="evidence" value="ECO:0007669"/>
    <property type="project" value="InterPro"/>
</dbReference>
<dbReference type="CDD" id="cd00093">
    <property type="entry name" value="HTH_XRE"/>
    <property type="match status" value="1"/>
</dbReference>
<dbReference type="RefSeq" id="WP_132495113.1">
    <property type="nucleotide sequence ID" value="NZ_SMKW01000142.1"/>
</dbReference>
<protein>
    <submittedName>
        <fullName evidence="2">XRE family transcriptional regulator</fullName>
    </submittedName>
</protein>
<dbReference type="Pfam" id="PF13560">
    <property type="entry name" value="HTH_31"/>
    <property type="match status" value="1"/>
</dbReference>
<accession>A0A4R4XU88</accession>
<dbReference type="OrthoDB" id="2991476at2"/>